<reference evidence="1" key="1">
    <citation type="journal article" date="2020" name="Stud. Mycol.">
        <title>101 Dothideomycetes genomes: a test case for predicting lifestyles and emergence of pathogens.</title>
        <authorList>
            <person name="Haridas S."/>
            <person name="Albert R."/>
            <person name="Binder M."/>
            <person name="Bloem J."/>
            <person name="Labutti K."/>
            <person name="Salamov A."/>
            <person name="Andreopoulos B."/>
            <person name="Baker S."/>
            <person name="Barry K."/>
            <person name="Bills G."/>
            <person name="Bluhm B."/>
            <person name="Cannon C."/>
            <person name="Castanera R."/>
            <person name="Culley D."/>
            <person name="Daum C."/>
            <person name="Ezra D."/>
            <person name="Gonzalez J."/>
            <person name="Henrissat B."/>
            <person name="Kuo A."/>
            <person name="Liang C."/>
            <person name="Lipzen A."/>
            <person name="Lutzoni F."/>
            <person name="Magnuson J."/>
            <person name="Mondo S."/>
            <person name="Nolan M."/>
            <person name="Ohm R."/>
            <person name="Pangilinan J."/>
            <person name="Park H.-J."/>
            <person name="Ramirez L."/>
            <person name="Alfaro M."/>
            <person name="Sun H."/>
            <person name="Tritt A."/>
            <person name="Yoshinaga Y."/>
            <person name="Zwiers L.-H."/>
            <person name="Turgeon B."/>
            <person name="Goodwin S."/>
            <person name="Spatafora J."/>
            <person name="Crous P."/>
            <person name="Grigoriev I."/>
        </authorList>
    </citation>
    <scope>NUCLEOTIDE SEQUENCE</scope>
    <source>
        <strain evidence="1">CBS 525.71</strain>
    </source>
</reference>
<keyword evidence="2" id="KW-1185">Reference proteome</keyword>
<name>A0ACB6SAL3_9PLEO</name>
<dbReference type="Proteomes" id="UP000799754">
    <property type="component" value="Unassembled WGS sequence"/>
</dbReference>
<organism evidence="1 2">
    <name type="scientific">Macroventuria anomochaeta</name>
    <dbReference type="NCBI Taxonomy" id="301207"/>
    <lineage>
        <taxon>Eukaryota</taxon>
        <taxon>Fungi</taxon>
        <taxon>Dikarya</taxon>
        <taxon>Ascomycota</taxon>
        <taxon>Pezizomycotina</taxon>
        <taxon>Dothideomycetes</taxon>
        <taxon>Pleosporomycetidae</taxon>
        <taxon>Pleosporales</taxon>
        <taxon>Pleosporineae</taxon>
        <taxon>Didymellaceae</taxon>
        <taxon>Macroventuria</taxon>
    </lineage>
</organism>
<evidence type="ECO:0000313" key="2">
    <source>
        <dbReference type="Proteomes" id="UP000799754"/>
    </source>
</evidence>
<accession>A0ACB6SAL3</accession>
<evidence type="ECO:0000313" key="1">
    <source>
        <dbReference type="EMBL" id="KAF2631335.1"/>
    </source>
</evidence>
<sequence length="287" mass="32265">MASSSQSSQTIATAGDSIAKPWKDVGYRGFSAFLASDNDFLIFRKFGTLSARLLLYLQDEIAVLEEALRDIEDKHSGPTAPDLHNGSFRQDQLTERKALLDTLSVKVRAYNELLLQHSTLRERPLVDKRYTQSISNWLYNEENAIAENEVKYIENRFDLVQLVPKPRTHLRRLLEKSTRFRLSRIWASRDPPLPLHSAHVENLHYSSDTRIDNFFGLTVIVLGMLMLIAPLWALAVTAGTMRRLGVITGFIVLFLGLIACTTTARPFETLAAAAAYSAVLVVFLQSA</sequence>
<protein>
    <submittedName>
        <fullName evidence="1">Uncharacterized protein</fullName>
    </submittedName>
</protein>
<dbReference type="EMBL" id="MU006705">
    <property type="protein sequence ID" value="KAF2631335.1"/>
    <property type="molecule type" value="Genomic_DNA"/>
</dbReference>
<proteinExistence type="predicted"/>
<gene>
    <name evidence="1" type="ORF">BU25DRAFT_407849</name>
</gene>
<comment type="caution">
    <text evidence="1">The sequence shown here is derived from an EMBL/GenBank/DDBJ whole genome shotgun (WGS) entry which is preliminary data.</text>
</comment>